<dbReference type="EMBL" id="CAVK010000138">
    <property type="protein sequence ID" value="CCW18406.1"/>
    <property type="molecule type" value="Genomic_DNA"/>
</dbReference>
<dbReference type="SUPFAM" id="SSF53335">
    <property type="entry name" value="S-adenosyl-L-methionine-dependent methyltransferases"/>
    <property type="match status" value="1"/>
</dbReference>
<organism evidence="2 3">
    <name type="scientific">Sphingobium indicum BiD32</name>
    <dbReference type="NCBI Taxonomy" id="1301087"/>
    <lineage>
        <taxon>Bacteria</taxon>
        <taxon>Pseudomonadati</taxon>
        <taxon>Pseudomonadota</taxon>
        <taxon>Alphaproteobacteria</taxon>
        <taxon>Sphingomonadales</taxon>
        <taxon>Sphingomonadaceae</taxon>
        <taxon>Sphingobium</taxon>
    </lineage>
</organism>
<keyword evidence="2" id="KW-0808">Transferase</keyword>
<feature type="domain" description="CheR-type methyltransferase" evidence="1">
    <location>
        <begin position="21"/>
        <end position="271"/>
    </location>
</feature>
<dbReference type="PANTHER" id="PTHR24422:SF21">
    <property type="entry name" value="CHEMOTAXIS PROTEIN METHYLTRANSFERASE 1"/>
    <property type="match status" value="1"/>
</dbReference>
<dbReference type="Gene3D" id="3.40.50.150">
    <property type="entry name" value="Vaccinia Virus protein VP39"/>
    <property type="match status" value="1"/>
</dbReference>
<dbReference type="RefSeq" id="WP_006958810.1">
    <property type="nucleotide sequence ID" value="NZ_CAVK010000138.1"/>
</dbReference>
<dbReference type="OrthoDB" id="9816309at2"/>
<dbReference type="AlphaFoldDB" id="N1MN66"/>
<name>N1MN66_9SPHN</name>
<dbReference type="PANTHER" id="PTHR24422">
    <property type="entry name" value="CHEMOTAXIS PROTEIN METHYLTRANSFERASE"/>
    <property type="match status" value="1"/>
</dbReference>
<dbReference type="SUPFAM" id="SSF47757">
    <property type="entry name" value="Chemotaxis receptor methyltransferase CheR, N-terminal domain"/>
    <property type="match status" value="1"/>
</dbReference>
<dbReference type="EC" id="2.1.1.80" evidence="2"/>
<proteinExistence type="predicted"/>
<dbReference type="GO" id="GO:0008983">
    <property type="term" value="F:protein-glutamate O-methyltransferase activity"/>
    <property type="evidence" value="ECO:0007669"/>
    <property type="project" value="UniProtKB-EC"/>
</dbReference>
<comment type="caution">
    <text evidence="2">The sequence shown here is derived from an EMBL/GenBank/DDBJ whole genome shotgun (WGS) entry which is preliminary data.</text>
</comment>
<dbReference type="InterPro" id="IPR022642">
    <property type="entry name" value="CheR_C"/>
</dbReference>
<dbReference type="SMART" id="SM00138">
    <property type="entry name" value="MeTrc"/>
    <property type="match status" value="1"/>
</dbReference>
<reference evidence="3" key="2">
    <citation type="submission" date="2013-04" db="EMBL/GenBank/DDBJ databases">
        <title>Bisphenol A degrading Sphingobium sp. strain BiD32.</title>
        <authorList>
            <person name="Nielsen J.L."/>
            <person name="Zhou N.A."/>
            <person name="Kjeldal H."/>
        </authorList>
    </citation>
    <scope>NUCLEOTIDE SEQUENCE [LARGE SCALE GENOMIC DNA]</scope>
    <source>
        <strain evidence="3">BiD32</strain>
    </source>
</reference>
<dbReference type="InterPro" id="IPR000780">
    <property type="entry name" value="CheR_MeTrfase"/>
</dbReference>
<keyword evidence="2" id="KW-0489">Methyltransferase</keyword>
<dbReference type="InterPro" id="IPR050903">
    <property type="entry name" value="Bact_Chemotaxis_MeTrfase"/>
</dbReference>
<accession>N1MN66</accession>
<dbReference type="Proteomes" id="UP000013201">
    <property type="component" value="Unassembled WGS sequence"/>
</dbReference>
<dbReference type="PROSITE" id="PS50123">
    <property type="entry name" value="CHER"/>
    <property type="match status" value="1"/>
</dbReference>
<gene>
    <name evidence="2" type="ORF">EBBID32_27590</name>
</gene>
<evidence type="ECO:0000259" key="1">
    <source>
        <dbReference type="PROSITE" id="PS50123"/>
    </source>
</evidence>
<dbReference type="GO" id="GO:0032259">
    <property type="term" value="P:methylation"/>
    <property type="evidence" value="ECO:0007669"/>
    <property type="project" value="UniProtKB-KW"/>
</dbReference>
<reference evidence="2 3" key="1">
    <citation type="submission" date="2013-03" db="EMBL/GenBank/DDBJ databases">
        <authorList>
            <person name="Le V."/>
        </authorList>
    </citation>
    <scope>NUCLEOTIDE SEQUENCE [LARGE SCALE GENOMIC DNA]</scope>
    <source>
        <strain evidence="2 3">BiD32</strain>
    </source>
</reference>
<dbReference type="PRINTS" id="PR00996">
    <property type="entry name" value="CHERMTFRASE"/>
</dbReference>
<keyword evidence="3" id="KW-1185">Reference proteome</keyword>
<sequence length="292" mass="32555">MAMPPSPASTLQGAARILSGLLEARTGQILSEGRAWRMETALRPVLRNHGLTDMDELAARLLRKGDARMEQEVVDALLNNESSFFRDLQIFDMIHRQILPAIHSEKKDRTLRIWSAGCSTGQEAYSLAIRLRNDAARWSGWRIEILATDISTAAIDQARSGIFSQMDVQRGLAVGDLLKWFEPSGEDWRASPELRRMIDFRHDNLFDAKVPNGAYDLLLCRNVLLYFTPERRQAVLSLLARHSHAGSILLLGAGETVIGQGDDFIAHPEFRGGYARQAALPEGAIGRVRRTG</sequence>
<protein>
    <submittedName>
        <fullName evidence="2">Chemotaxis protein methyltransferase CheR</fullName>
        <ecNumber evidence="2">2.1.1.80</ecNumber>
    </submittedName>
</protein>
<evidence type="ECO:0000313" key="3">
    <source>
        <dbReference type="Proteomes" id="UP000013201"/>
    </source>
</evidence>
<dbReference type="Pfam" id="PF01739">
    <property type="entry name" value="CheR"/>
    <property type="match status" value="1"/>
</dbReference>
<dbReference type="InterPro" id="IPR029063">
    <property type="entry name" value="SAM-dependent_MTases_sf"/>
</dbReference>
<evidence type="ECO:0000313" key="2">
    <source>
        <dbReference type="EMBL" id="CCW18406.1"/>
    </source>
</evidence>